<evidence type="ECO:0000313" key="1">
    <source>
        <dbReference type="EMBL" id="ARS35494.1"/>
    </source>
</evidence>
<evidence type="ECO:0000313" key="2">
    <source>
        <dbReference type="Proteomes" id="UP000266292"/>
    </source>
</evidence>
<name>A0A1X9YRM8_9BACT</name>
<dbReference type="Proteomes" id="UP000266292">
    <property type="component" value="Chromosome"/>
</dbReference>
<dbReference type="EMBL" id="CP021235">
    <property type="protein sequence ID" value="ARS35494.1"/>
    <property type="molecule type" value="Genomic_DNA"/>
</dbReference>
<proteinExistence type="predicted"/>
<reference evidence="2" key="1">
    <citation type="submission" date="2017-05" db="EMBL/GenBank/DDBJ databases">
        <authorList>
            <person name="Ray J."/>
            <person name="Price M."/>
            <person name="Deutschbauer A."/>
        </authorList>
    </citation>
    <scope>NUCLEOTIDE SEQUENCE [LARGE SCALE GENOMIC DNA]</scope>
    <source>
        <strain evidence="2">DSM 19842</strain>
    </source>
</reference>
<organism evidence="1 2">
    <name type="scientific">Pontibacter actiniarum</name>
    <dbReference type="NCBI Taxonomy" id="323450"/>
    <lineage>
        <taxon>Bacteria</taxon>
        <taxon>Pseudomonadati</taxon>
        <taxon>Bacteroidota</taxon>
        <taxon>Cytophagia</taxon>
        <taxon>Cytophagales</taxon>
        <taxon>Hymenobacteraceae</taxon>
        <taxon>Pontibacter</taxon>
    </lineage>
</organism>
<gene>
    <name evidence="1" type="ORF">CA264_08615</name>
</gene>
<protein>
    <submittedName>
        <fullName evidence="1">Uncharacterized protein</fullName>
    </submittedName>
</protein>
<dbReference type="AlphaFoldDB" id="A0A1X9YRM8"/>
<accession>A0A1X9YRM8</accession>
<keyword evidence="2" id="KW-1185">Reference proteome</keyword>
<dbReference type="KEGG" id="pact:CA264_08615"/>
<sequence length="61" mass="7213">MEHRNLKGLTSKQVYYCKNLLKINLPQLYTEQKYGKSKFIVWKVSTGSGLYPFVPRTEVWC</sequence>